<feature type="compositionally biased region" description="Polar residues" evidence="1">
    <location>
        <begin position="97"/>
        <end position="112"/>
    </location>
</feature>
<dbReference type="EMBL" id="CP019288">
    <property type="protein sequence ID" value="QHI37397.1"/>
    <property type="molecule type" value="Genomic_DNA"/>
</dbReference>
<name>A0A7L4ZLM8_9FLAO</name>
<evidence type="ECO:0000313" key="3">
    <source>
        <dbReference type="EMBL" id="QHI37397.1"/>
    </source>
</evidence>
<feature type="region of interest" description="Disordered" evidence="1">
    <location>
        <begin position="77"/>
        <end position="129"/>
    </location>
</feature>
<feature type="compositionally biased region" description="Polar residues" evidence="1">
    <location>
        <begin position="238"/>
        <end position="266"/>
    </location>
</feature>
<keyword evidence="2" id="KW-0472">Membrane</keyword>
<gene>
    <name evidence="3" type="ORF">IMCC3317_27760</name>
</gene>
<feature type="compositionally biased region" description="Polar residues" evidence="1">
    <location>
        <begin position="145"/>
        <end position="187"/>
    </location>
</feature>
<evidence type="ECO:0000256" key="2">
    <source>
        <dbReference type="SAM" id="Phobius"/>
    </source>
</evidence>
<dbReference type="OrthoDB" id="1113942at2"/>
<dbReference type="KEGG" id="kan:IMCC3317_27760"/>
<proteinExistence type="predicted"/>
<evidence type="ECO:0000256" key="1">
    <source>
        <dbReference type="SAM" id="MobiDB-lite"/>
    </source>
</evidence>
<evidence type="ECO:0008006" key="5">
    <source>
        <dbReference type="Google" id="ProtNLM"/>
    </source>
</evidence>
<feature type="transmembrane region" description="Helical" evidence="2">
    <location>
        <begin position="51"/>
        <end position="69"/>
    </location>
</feature>
<keyword evidence="2" id="KW-1133">Transmembrane helix</keyword>
<feature type="compositionally biased region" description="Low complexity" evidence="1">
    <location>
        <begin position="188"/>
        <end position="207"/>
    </location>
</feature>
<protein>
    <recommendedName>
        <fullName evidence="5">Outer membrane protein beta-barrel domain-containing protein</fullName>
    </recommendedName>
</protein>
<evidence type="ECO:0000313" key="4">
    <source>
        <dbReference type="Proteomes" id="UP000464657"/>
    </source>
</evidence>
<dbReference type="InterPro" id="IPR011250">
    <property type="entry name" value="OMP/PagP_B-barrel"/>
</dbReference>
<reference evidence="3 4" key="1">
    <citation type="journal article" date="2013" name="Int. J. Syst. Evol. Microbiol.">
        <title>Kordia antarctica sp. nov., isolated from Antarctic seawater.</title>
        <authorList>
            <person name="Baek K."/>
            <person name="Choi A."/>
            <person name="Kang I."/>
            <person name="Lee K."/>
            <person name="Cho J.C."/>
        </authorList>
    </citation>
    <scope>NUCLEOTIDE SEQUENCE [LARGE SCALE GENOMIC DNA]</scope>
    <source>
        <strain evidence="3 4">IMCC3317</strain>
    </source>
</reference>
<accession>A0A7L4ZLM8</accession>
<dbReference type="AlphaFoldDB" id="A0A7L4ZLM8"/>
<dbReference type="Proteomes" id="UP000464657">
    <property type="component" value="Chromosome"/>
</dbReference>
<keyword evidence="2" id="KW-0812">Transmembrane</keyword>
<feature type="region of interest" description="Disordered" evidence="1">
    <location>
        <begin position="145"/>
        <end position="288"/>
    </location>
</feature>
<feature type="compositionally biased region" description="Low complexity" evidence="1">
    <location>
        <begin position="113"/>
        <end position="128"/>
    </location>
</feature>
<keyword evidence="4" id="KW-1185">Reference proteome</keyword>
<feature type="compositionally biased region" description="Low complexity" evidence="1">
    <location>
        <begin position="267"/>
        <end position="288"/>
    </location>
</feature>
<dbReference type="RefSeq" id="WP_160130028.1">
    <property type="nucleotide sequence ID" value="NZ_CP019288.1"/>
</dbReference>
<organism evidence="3 4">
    <name type="scientific">Kordia antarctica</name>
    <dbReference type="NCBI Taxonomy" id="1218801"/>
    <lineage>
        <taxon>Bacteria</taxon>
        <taxon>Pseudomonadati</taxon>
        <taxon>Bacteroidota</taxon>
        <taxon>Flavobacteriia</taxon>
        <taxon>Flavobacteriales</taxon>
        <taxon>Flavobacteriaceae</taxon>
        <taxon>Kordia</taxon>
    </lineage>
</organism>
<sequence length="574" mass="62667">MSDQKKIDNLFRDTFEDFEASPDSALWDKISDKLDAQEAEKKRKGVIFLPWLYKAAGIAAAIALLFFVGNEFVNSDGTEIDSDEQTTETTKKDSNLDENNNGTTSNSKLTDINSEQNSSNDPNNSSSNKIINDQERIANENGVAQQNGTTTNSASQESSNNNVTTNKIKNRTLITNENAVTNTSSPENKNSTNTNQQTPNNRSNNGNYKVGNGDYVLGSTTVTQNNNNGTKTSENNNDVQNGVNSSKTNKNAVTNSNSSTVAQNDPNNSTNASNTSNSSATNATKTTDTETSIIETAVAEVKKDDLIKKSLLDVINDLHDLEKESEVAEVKRKKWTISPNASPIYYNSLSNGSPIDETFADNTKAGDVNLSYGVNVGYDVSKRLTIRSGIHKVDYSYSTQDIALVPSINGNDLTTIAFRTNGASFDLKDRQAPSTIVYSQYQLPTSESSIFEKQIEGNLNQRMSYIEVPVELKYAVLDKKLGINVIGGVSTLLLTENSIILDSPEIVAEIGEATNINDVSFSTNIGIGIDYKISEQLEFNLEPMLKYQLNTFSGNTGNFKPYSVGVYTGVSFRF</sequence>
<feature type="compositionally biased region" description="Low complexity" evidence="1">
    <location>
        <begin position="225"/>
        <end position="237"/>
    </location>
</feature>
<dbReference type="SUPFAM" id="SSF56925">
    <property type="entry name" value="OMPA-like"/>
    <property type="match status" value="1"/>
</dbReference>